<reference evidence="2" key="1">
    <citation type="submission" date="2014-09" db="EMBL/GenBank/DDBJ databases">
        <authorList>
            <person name="Magalhaes I.L.F."/>
            <person name="Oliveira U."/>
            <person name="Santos F.R."/>
            <person name="Vidigal T.H.D.A."/>
            <person name="Brescovit A.D."/>
            <person name="Santos A.J."/>
        </authorList>
    </citation>
    <scope>NUCLEOTIDE SEQUENCE</scope>
    <source>
        <tissue evidence="2">Shoot tissue taken approximately 20 cm above the soil surface</tissue>
    </source>
</reference>
<accession>A0A0A9BW00</accession>
<organism evidence="2">
    <name type="scientific">Arundo donax</name>
    <name type="common">Giant reed</name>
    <name type="synonym">Donax arundinaceus</name>
    <dbReference type="NCBI Taxonomy" id="35708"/>
    <lineage>
        <taxon>Eukaryota</taxon>
        <taxon>Viridiplantae</taxon>
        <taxon>Streptophyta</taxon>
        <taxon>Embryophyta</taxon>
        <taxon>Tracheophyta</taxon>
        <taxon>Spermatophyta</taxon>
        <taxon>Magnoliopsida</taxon>
        <taxon>Liliopsida</taxon>
        <taxon>Poales</taxon>
        <taxon>Poaceae</taxon>
        <taxon>PACMAD clade</taxon>
        <taxon>Arundinoideae</taxon>
        <taxon>Arundineae</taxon>
        <taxon>Arundo</taxon>
    </lineage>
</organism>
<feature type="compositionally biased region" description="Polar residues" evidence="1">
    <location>
        <begin position="41"/>
        <end position="52"/>
    </location>
</feature>
<name>A0A0A9BW00_ARUDO</name>
<evidence type="ECO:0000313" key="2">
    <source>
        <dbReference type="EMBL" id="JAD66383.1"/>
    </source>
</evidence>
<feature type="region of interest" description="Disordered" evidence="1">
    <location>
        <begin position="40"/>
        <end position="70"/>
    </location>
</feature>
<dbReference type="AlphaFoldDB" id="A0A0A9BW00"/>
<reference evidence="2" key="2">
    <citation type="journal article" date="2015" name="Data Brief">
        <title>Shoot transcriptome of the giant reed, Arundo donax.</title>
        <authorList>
            <person name="Barrero R.A."/>
            <person name="Guerrero F.D."/>
            <person name="Moolhuijzen P."/>
            <person name="Goolsby J.A."/>
            <person name="Tidwell J."/>
            <person name="Bellgard S.E."/>
            <person name="Bellgard M.I."/>
        </authorList>
    </citation>
    <scope>NUCLEOTIDE SEQUENCE</scope>
    <source>
        <tissue evidence="2">Shoot tissue taken approximately 20 cm above the soil surface</tissue>
    </source>
</reference>
<evidence type="ECO:0000256" key="1">
    <source>
        <dbReference type="SAM" id="MobiDB-lite"/>
    </source>
</evidence>
<protein>
    <submittedName>
        <fullName evidence="2">Uncharacterized protein</fullName>
    </submittedName>
</protein>
<dbReference type="EMBL" id="GBRH01231512">
    <property type="protein sequence ID" value="JAD66383.1"/>
    <property type="molecule type" value="Transcribed_RNA"/>
</dbReference>
<proteinExistence type="predicted"/>
<sequence>MCLVECVRSPSPFVDACLEEHMCTVAKLLDMVPLLERAQAHSAQPHTTGVSSRRTESGCGRRTIRRGARP</sequence>